<dbReference type="CDD" id="cd00075">
    <property type="entry name" value="HATPase"/>
    <property type="match status" value="1"/>
</dbReference>
<evidence type="ECO:0000256" key="5">
    <source>
        <dbReference type="ARBA" id="ARBA00022553"/>
    </source>
</evidence>
<dbReference type="Pfam" id="PF00512">
    <property type="entry name" value="HisKA"/>
    <property type="match status" value="1"/>
</dbReference>
<dbReference type="InterPro" id="IPR036890">
    <property type="entry name" value="HATPase_C_sf"/>
</dbReference>
<proteinExistence type="predicted"/>
<dbReference type="Gene3D" id="1.10.287.130">
    <property type="match status" value="1"/>
</dbReference>
<dbReference type="Gene3D" id="6.10.340.10">
    <property type="match status" value="1"/>
</dbReference>
<dbReference type="SUPFAM" id="SSF47384">
    <property type="entry name" value="Homodimeric domain of signal transducing histidine kinase"/>
    <property type="match status" value="1"/>
</dbReference>
<evidence type="ECO:0000256" key="9">
    <source>
        <dbReference type="ARBA" id="ARBA00022989"/>
    </source>
</evidence>
<feature type="compositionally biased region" description="Low complexity" evidence="12">
    <location>
        <begin position="477"/>
        <end position="491"/>
    </location>
</feature>
<evidence type="ECO:0000313" key="16">
    <source>
        <dbReference type="EMBL" id="GGP35389.1"/>
    </source>
</evidence>
<dbReference type="PANTHER" id="PTHR45436">
    <property type="entry name" value="SENSOR HISTIDINE KINASE YKOH"/>
    <property type="match status" value="1"/>
</dbReference>
<reference evidence="16" key="1">
    <citation type="journal article" date="2014" name="Int. J. Syst. Evol. Microbiol.">
        <title>Complete genome sequence of Corynebacterium casei LMG S-19264T (=DSM 44701T), isolated from a smear-ripened cheese.</title>
        <authorList>
            <consortium name="US DOE Joint Genome Institute (JGI-PGF)"/>
            <person name="Walter F."/>
            <person name="Albersmeier A."/>
            <person name="Kalinowski J."/>
            <person name="Ruckert C."/>
        </authorList>
    </citation>
    <scope>NUCLEOTIDE SEQUENCE</scope>
    <source>
        <strain evidence="16">JCM 3313</strain>
    </source>
</reference>
<dbReference type="GO" id="GO:0005886">
    <property type="term" value="C:plasma membrane"/>
    <property type="evidence" value="ECO:0007669"/>
    <property type="project" value="UniProtKB-SubCell"/>
</dbReference>
<keyword evidence="9 13" id="KW-1133">Transmembrane helix</keyword>
<gene>
    <name evidence="16" type="ORF">GCM10010185_02820</name>
</gene>
<evidence type="ECO:0000259" key="14">
    <source>
        <dbReference type="PROSITE" id="PS50109"/>
    </source>
</evidence>
<evidence type="ECO:0000256" key="12">
    <source>
        <dbReference type="SAM" id="MobiDB-lite"/>
    </source>
</evidence>
<comment type="caution">
    <text evidence="16">The sequence shown here is derived from an EMBL/GenBank/DDBJ whole genome shotgun (WGS) entry which is preliminary data.</text>
</comment>
<sequence>MIGLPRRRRMRLVTRLALGLGALALAVFAVVGTVMVTSMQDYLARKLDEQMRSTQIAQEKDVEKFGDLRGITYGWFSAVYDVKDGVATPRDTEDLPPQGAVQMAQMAREVGGAGKPLFKTVHLGSDVYRVRGCPSAEGVVLVSAAPMNDLANTTRQLVLVAVSTFALALVALVVVGRALLRRGLQPLSEMARTAHDITSHDLTDSARLPVRAQGSPGGVEVDELRIAFNKMLEHIDSSLAARTAAEQRLRRFIADASHELRTPLTSIRGYADLFRYAAANAPAEREAHLEKLRSEAARMSVLLDELLLLARLDSADKEPALRLSPGDLVELAHQAADAFRAARPTHPLTVTAGPDPVLLPFDAVRLRQVVDNLLTNAAVHTPPGTAVSLSVSTAPGEAVVRVSDSGPGIPAADQPRIFDRFYRVDDSRTRDRGGSGLGLAVAHSLVVAHGGTVALTSYPGSTTFTVHLPRADPPATPSANTPANTPATAPAEQRQLLSGRAE</sequence>
<reference evidence="16" key="2">
    <citation type="submission" date="2020-09" db="EMBL/GenBank/DDBJ databases">
        <authorList>
            <person name="Sun Q."/>
            <person name="Ohkuma M."/>
        </authorList>
    </citation>
    <scope>NUCLEOTIDE SEQUENCE</scope>
    <source>
        <strain evidence="16">JCM 3313</strain>
    </source>
</reference>
<dbReference type="Pfam" id="PF00672">
    <property type="entry name" value="HAMP"/>
    <property type="match status" value="1"/>
</dbReference>
<dbReference type="Pfam" id="PF02518">
    <property type="entry name" value="HATPase_c"/>
    <property type="match status" value="1"/>
</dbReference>
<keyword evidence="8 16" id="KW-0418">Kinase</keyword>
<dbReference type="GO" id="GO:0005509">
    <property type="term" value="F:calcium ion binding"/>
    <property type="evidence" value="ECO:0007669"/>
    <property type="project" value="UniProtKB-ARBA"/>
</dbReference>
<evidence type="ECO:0000256" key="1">
    <source>
        <dbReference type="ARBA" id="ARBA00000085"/>
    </source>
</evidence>
<dbReference type="InterPro" id="IPR003660">
    <property type="entry name" value="HAMP_dom"/>
</dbReference>
<keyword evidence="10" id="KW-0902">Two-component regulatory system</keyword>
<dbReference type="AlphaFoldDB" id="A0A918AJN8"/>
<dbReference type="CDD" id="cd00082">
    <property type="entry name" value="HisKA"/>
    <property type="match status" value="1"/>
</dbReference>
<keyword evidence="5" id="KW-0597">Phosphoprotein</keyword>
<evidence type="ECO:0000313" key="17">
    <source>
        <dbReference type="Proteomes" id="UP000639606"/>
    </source>
</evidence>
<feature type="domain" description="Histidine kinase" evidence="14">
    <location>
        <begin position="255"/>
        <end position="472"/>
    </location>
</feature>
<accession>A0A918AJN8</accession>
<feature type="transmembrane region" description="Helical" evidence="13">
    <location>
        <begin position="157"/>
        <end position="180"/>
    </location>
</feature>
<dbReference type="SMART" id="SM00304">
    <property type="entry name" value="HAMP"/>
    <property type="match status" value="1"/>
</dbReference>
<feature type="domain" description="HAMP" evidence="15">
    <location>
        <begin position="181"/>
        <end position="240"/>
    </location>
</feature>
<keyword evidence="11 13" id="KW-0472">Membrane</keyword>
<evidence type="ECO:0000256" key="13">
    <source>
        <dbReference type="SAM" id="Phobius"/>
    </source>
</evidence>
<name>A0A918AJN8_9PSEU</name>
<dbReference type="InterPro" id="IPR036097">
    <property type="entry name" value="HisK_dim/P_sf"/>
</dbReference>
<dbReference type="FunFam" id="3.30.565.10:FF:000006">
    <property type="entry name" value="Sensor histidine kinase WalK"/>
    <property type="match status" value="1"/>
</dbReference>
<dbReference type="CDD" id="cd06225">
    <property type="entry name" value="HAMP"/>
    <property type="match status" value="1"/>
</dbReference>
<dbReference type="InterPro" id="IPR050428">
    <property type="entry name" value="TCS_sensor_his_kinase"/>
</dbReference>
<keyword evidence="17" id="KW-1185">Reference proteome</keyword>
<comment type="catalytic activity">
    <reaction evidence="1">
        <text>ATP + protein L-histidine = ADP + protein N-phospho-L-histidine.</text>
        <dbReference type="EC" id="2.7.13.3"/>
    </reaction>
</comment>
<dbReference type="PANTHER" id="PTHR45436:SF5">
    <property type="entry name" value="SENSOR HISTIDINE KINASE TRCS"/>
    <property type="match status" value="1"/>
</dbReference>
<dbReference type="EC" id="2.7.13.3" evidence="4"/>
<evidence type="ECO:0000256" key="3">
    <source>
        <dbReference type="ARBA" id="ARBA00004236"/>
    </source>
</evidence>
<evidence type="ECO:0000256" key="11">
    <source>
        <dbReference type="ARBA" id="ARBA00023136"/>
    </source>
</evidence>
<evidence type="ECO:0000256" key="2">
    <source>
        <dbReference type="ARBA" id="ARBA00001968"/>
    </source>
</evidence>
<evidence type="ECO:0000256" key="6">
    <source>
        <dbReference type="ARBA" id="ARBA00022679"/>
    </source>
</evidence>
<dbReference type="InterPro" id="IPR005467">
    <property type="entry name" value="His_kinase_dom"/>
</dbReference>
<evidence type="ECO:0000256" key="10">
    <source>
        <dbReference type="ARBA" id="ARBA00023012"/>
    </source>
</evidence>
<keyword evidence="6" id="KW-0808">Transferase</keyword>
<dbReference type="SMART" id="SM00387">
    <property type="entry name" value="HATPase_c"/>
    <property type="match status" value="1"/>
</dbReference>
<dbReference type="Proteomes" id="UP000639606">
    <property type="component" value="Unassembled WGS sequence"/>
</dbReference>
<dbReference type="SMART" id="SM00388">
    <property type="entry name" value="HisKA"/>
    <property type="match status" value="1"/>
</dbReference>
<feature type="region of interest" description="Disordered" evidence="12">
    <location>
        <begin position="468"/>
        <end position="502"/>
    </location>
</feature>
<dbReference type="PROSITE" id="PS50109">
    <property type="entry name" value="HIS_KIN"/>
    <property type="match status" value="1"/>
</dbReference>
<dbReference type="SUPFAM" id="SSF55874">
    <property type="entry name" value="ATPase domain of HSP90 chaperone/DNA topoisomerase II/histidine kinase"/>
    <property type="match status" value="1"/>
</dbReference>
<dbReference type="PRINTS" id="PR00344">
    <property type="entry name" value="BCTRLSENSOR"/>
</dbReference>
<evidence type="ECO:0000256" key="8">
    <source>
        <dbReference type="ARBA" id="ARBA00022777"/>
    </source>
</evidence>
<dbReference type="InterPro" id="IPR003594">
    <property type="entry name" value="HATPase_dom"/>
</dbReference>
<organism evidence="16 17">
    <name type="scientific">Saccharothrix coeruleofusca</name>
    <dbReference type="NCBI Taxonomy" id="33919"/>
    <lineage>
        <taxon>Bacteria</taxon>
        <taxon>Bacillati</taxon>
        <taxon>Actinomycetota</taxon>
        <taxon>Actinomycetes</taxon>
        <taxon>Pseudonocardiales</taxon>
        <taxon>Pseudonocardiaceae</taxon>
        <taxon>Saccharothrix</taxon>
    </lineage>
</organism>
<comment type="cofactor">
    <cofactor evidence="2">
        <name>a divalent metal cation</name>
        <dbReference type="ChEBI" id="CHEBI:60240"/>
    </cofactor>
</comment>
<dbReference type="GO" id="GO:0000155">
    <property type="term" value="F:phosphorelay sensor kinase activity"/>
    <property type="evidence" value="ECO:0007669"/>
    <property type="project" value="InterPro"/>
</dbReference>
<dbReference type="InterPro" id="IPR003661">
    <property type="entry name" value="HisK_dim/P_dom"/>
</dbReference>
<keyword evidence="7 13" id="KW-0812">Transmembrane</keyword>
<dbReference type="EMBL" id="BMRG01000001">
    <property type="protein sequence ID" value="GGP35389.1"/>
    <property type="molecule type" value="Genomic_DNA"/>
</dbReference>
<comment type="subcellular location">
    <subcellularLocation>
        <location evidence="3">Cell membrane</location>
    </subcellularLocation>
</comment>
<dbReference type="PROSITE" id="PS50885">
    <property type="entry name" value="HAMP"/>
    <property type="match status" value="1"/>
</dbReference>
<protein>
    <recommendedName>
        <fullName evidence="4">histidine kinase</fullName>
        <ecNumber evidence="4">2.7.13.3</ecNumber>
    </recommendedName>
</protein>
<dbReference type="Gene3D" id="3.30.565.10">
    <property type="entry name" value="Histidine kinase-like ATPase, C-terminal domain"/>
    <property type="match status" value="1"/>
</dbReference>
<evidence type="ECO:0000256" key="4">
    <source>
        <dbReference type="ARBA" id="ARBA00012438"/>
    </source>
</evidence>
<evidence type="ECO:0000256" key="7">
    <source>
        <dbReference type="ARBA" id="ARBA00022692"/>
    </source>
</evidence>
<dbReference type="FunFam" id="1.10.287.130:FF:000001">
    <property type="entry name" value="Two-component sensor histidine kinase"/>
    <property type="match status" value="1"/>
</dbReference>
<dbReference type="InterPro" id="IPR004358">
    <property type="entry name" value="Sig_transdc_His_kin-like_C"/>
</dbReference>
<evidence type="ECO:0000259" key="15">
    <source>
        <dbReference type="PROSITE" id="PS50885"/>
    </source>
</evidence>